<dbReference type="Proteomes" id="UP000540079">
    <property type="component" value="Unassembled WGS sequence"/>
</dbReference>
<sequence>MMNGTTKKFKNAPHLSEQDKAPYSEIIALIGDKAWNAWGTGENKGKNLEWDLLKQAMQLAPNYKPLILGPTQLGELSKLKLAEDNHAIFKCCVFGELTIPQEKGLLLNLANNSQIQTLIFYDGLGQEKYNLTHKLTQLREDEKSRKDEEEIARLAEIDNAPKTSPYVDYREIGEMKGLFYVTPKLDNQTGEILREVEKWICNDIQLVGEGKNSNGEYYYIFQWQNEGEKCPNIEAVPLADFGSETGWKQLKAKGLKMTQGTGLTAKLAEHFHFNGDHSTKWNVTSLTGWQNGAYLLPSGEILGEPTKPIYFTDKSGSAQGYTVSGTLESWQKEIANNVRNNYSMMLGVAVALVAPMLSILGRDSFGVHLFAESSKGKSTTLHIANSIYGNPDKLKLSWSATAVGVKNEAAARNDGFLTLDEIGQQAKDARNLEAIAYDLFNETGKIQGKKEGGNREINRWKVAALSTGEKDLETQLRLQGVKVHAGQLVRLLNIPLMEAKELHQFSNNKAHADHLNEKVLEHYGAVGREWIAFLADNKETVKQVYNETRKKWLNITENMSGQVQRVAADRFASLETALQLAKHLTQWTEEENANAILKNFLNWKEDFGEQSKEETTIIESLLNWLLTYESKFIEYPENPHRTKPNEIAGIRVLANTSSNEQEYFFIYPKTFREITKDYPRTMVFNVLSSAGILIEPRRHEKGYEYQVKIPKSIDGRSARSYKIIPVLENESESLDS</sequence>
<proteinExistence type="predicted"/>
<dbReference type="EMBL" id="PPVL01000003">
    <property type="protein sequence ID" value="NNI78593.1"/>
    <property type="molecule type" value="Genomic_DNA"/>
</dbReference>
<dbReference type="AlphaFoldDB" id="A0A849CGP6"/>
<dbReference type="RefSeq" id="WP_170347708.1">
    <property type="nucleotide sequence ID" value="NZ_CP090428.1"/>
</dbReference>
<organism evidence="2 3">
    <name type="scientific">Pasteurella multocida</name>
    <dbReference type="NCBI Taxonomy" id="747"/>
    <lineage>
        <taxon>Bacteria</taxon>
        <taxon>Pseudomonadati</taxon>
        <taxon>Pseudomonadota</taxon>
        <taxon>Gammaproteobacteria</taxon>
        <taxon>Pasteurellales</taxon>
        <taxon>Pasteurellaceae</taxon>
        <taxon>Pasteurella</taxon>
    </lineage>
</organism>
<gene>
    <name evidence="2" type="ORF">C2800_04005</name>
</gene>
<feature type="domain" description="DUF927" evidence="1">
    <location>
        <begin position="195"/>
        <end position="458"/>
    </location>
</feature>
<dbReference type="Pfam" id="PF06048">
    <property type="entry name" value="DUF927"/>
    <property type="match status" value="1"/>
</dbReference>
<name>A0A849CGP6_PASMD</name>
<evidence type="ECO:0000313" key="2">
    <source>
        <dbReference type="EMBL" id="NNI78593.1"/>
    </source>
</evidence>
<reference evidence="2 3" key="1">
    <citation type="journal article" date="2018" name="Front. Microbiol.">
        <title>Genetic and Phylogenetic Characteristics of Pasteurella multocida Isolates From Different Host Species.</title>
        <authorList>
            <person name="Peng Z."/>
            <person name="Liang W."/>
            <person name="Wang F."/>
            <person name="Xu Z."/>
            <person name="Xie Z."/>
            <person name="Lian Z."/>
            <person name="Hua L."/>
            <person name="Zhou R."/>
            <person name="Chen H."/>
            <person name="Wu B."/>
        </authorList>
    </citation>
    <scope>NUCLEOTIDE SEQUENCE [LARGE SCALE GENOMIC DNA]</scope>
    <source>
        <strain evidence="2 3">HNA06</strain>
    </source>
</reference>
<dbReference type="InterPro" id="IPR009270">
    <property type="entry name" value="DUF927"/>
</dbReference>
<evidence type="ECO:0000313" key="3">
    <source>
        <dbReference type="Proteomes" id="UP000540079"/>
    </source>
</evidence>
<evidence type="ECO:0000259" key="1">
    <source>
        <dbReference type="Pfam" id="PF06048"/>
    </source>
</evidence>
<accession>A0A849CGP6</accession>
<protein>
    <recommendedName>
        <fullName evidence="1">DUF927 domain-containing protein</fullName>
    </recommendedName>
</protein>
<comment type="caution">
    <text evidence="2">The sequence shown here is derived from an EMBL/GenBank/DDBJ whole genome shotgun (WGS) entry which is preliminary data.</text>
</comment>